<dbReference type="PANTHER" id="PTHR10210">
    <property type="entry name" value="RIBOSE-PHOSPHATE DIPHOSPHOKINASE FAMILY MEMBER"/>
    <property type="match status" value="1"/>
</dbReference>
<comment type="catalytic activity">
    <reaction evidence="7">
        <text>D-ribose 5-phosphate + ATP = 5-phospho-alpha-D-ribose 1-diphosphate + AMP + H(+)</text>
        <dbReference type="Rhea" id="RHEA:15609"/>
        <dbReference type="ChEBI" id="CHEBI:15378"/>
        <dbReference type="ChEBI" id="CHEBI:30616"/>
        <dbReference type="ChEBI" id="CHEBI:58017"/>
        <dbReference type="ChEBI" id="CHEBI:78346"/>
        <dbReference type="ChEBI" id="CHEBI:456215"/>
        <dbReference type="EC" id="2.7.6.1"/>
    </reaction>
</comment>
<evidence type="ECO:0000256" key="4">
    <source>
        <dbReference type="ARBA" id="ARBA00022741"/>
    </source>
</evidence>
<dbReference type="NCBIfam" id="TIGR01251">
    <property type="entry name" value="ribP_PPkin"/>
    <property type="match status" value="1"/>
</dbReference>
<feature type="domain" description="Phosphoribosyltransferase" evidence="9">
    <location>
        <begin position="175"/>
        <end position="263"/>
    </location>
</feature>
<sequence>MPVVSGSNSGELAAALAADLGWEHHPLEARRFPDSEGYVRIPSRSIEAVRSEPVVIVATTFPDSGIVEALLMLEAVHDVRSGDLRNLKGEGPEVLEPAGPGIFLAVPYFGYSRQDKRFQGGEVVSAALIVKLLAQHLDGLIVLDLHAPAVLEGLETPVAFVSSMPEIADHLQREVRPDFILSPDKGAIERASHVAQMIGCNFSYLEKIRIDAHTIEHIPKDLDVEGAIVAIVDDMISTGGTICKASDALRRQGAKEVHAACTHGLFTGGAITRLSDHVDGVHATDSLPNPRSRVSGAPALARGVRDLLQRLGL</sequence>
<dbReference type="EMBL" id="KF900550">
    <property type="protein sequence ID" value="AIE98944.1"/>
    <property type="molecule type" value="Genomic_DNA"/>
</dbReference>
<dbReference type="SUPFAM" id="SSF53271">
    <property type="entry name" value="PRTase-like"/>
    <property type="match status" value="2"/>
</dbReference>
<evidence type="ECO:0000256" key="6">
    <source>
        <dbReference type="ARBA" id="ARBA00022840"/>
    </source>
</evidence>
<dbReference type="InterPro" id="IPR029099">
    <property type="entry name" value="Pribosyltran_N"/>
</dbReference>
<evidence type="ECO:0000256" key="7">
    <source>
        <dbReference type="ARBA" id="ARBA00049535"/>
    </source>
</evidence>
<reference evidence="11" key="1">
    <citation type="journal article" date="2014" name="Genome Biol. Evol.">
        <title>Pangenome evidence for extensive interdomain horizontal transfer affecting lineage core and shell genes in uncultured planktonic thaumarchaeota and euryarchaeota.</title>
        <authorList>
            <person name="Deschamps P."/>
            <person name="Zivanovic Y."/>
            <person name="Moreira D."/>
            <person name="Rodriguez-Valera F."/>
            <person name="Lopez-Garcia P."/>
        </authorList>
    </citation>
    <scope>NUCLEOTIDE SEQUENCE</scope>
</reference>
<dbReference type="InterPro" id="IPR029057">
    <property type="entry name" value="PRTase-like"/>
</dbReference>
<dbReference type="CDD" id="cd06223">
    <property type="entry name" value="PRTases_typeI"/>
    <property type="match status" value="1"/>
</dbReference>
<keyword evidence="2 11" id="KW-0808">Transferase</keyword>
<dbReference type="GO" id="GO:0006015">
    <property type="term" value="P:5-phosphoribose 1-diphosphate biosynthetic process"/>
    <property type="evidence" value="ECO:0007669"/>
    <property type="project" value="TreeGrafter"/>
</dbReference>
<dbReference type="InterPro" id="IPR005946">
    <property type="entry name" value="Rib-P_diPkinase"/>
</dbReference>
<dbReference type="GO" id="GO:0004749">
    <property type="term" value="F:ribose phosphate diphosphokinase activity"/>
    <property type="evidence" value="ECO:0007669"/>
    <property type="project" value="UniProtKB-EC"/>
</dbReference>
<evidence type="ECO:0000313" key="11">
    <source>
        <dbReference type="EMBL" id="AIE98944.1"/>
    </source>
</evidence>
<evidence type="ECO:0000259" key="9">
    <source>
        <dbReference type="Pfam" id="PF00156"/>
    </source>
</evidence>
<dbReference type="EC" id="2.7.6.1" evidence="1"/>
<evidence type="ECO:0000259" key="10">
    <source>
        <dbReference type="Pfam" id="PF13793"/>
    </source>
</evidence>
<protein>
    <recommendedName>
        <fullName evidence="1">ribose-phosphate diphosphokinase</fullName>
        <ecNumber evidence="1">2.7.6.1</ecNumber>
    </recommendedName>
</protein>
<keyword evidence="3 8" id="KW-0545">Nucleotide biosynthesis</keyword>
<dbReference type="GO" id="GO:0002189">
    <property type="term" value="C:ribose phosphate diphosphokinase complex"/>
    <property type="evidence" value="ECO:0007669"/>
    <property type="project" value="TreeGrafter"/>
</dbReference>
<comment type="similarity">
    <text evidence="8">Belongs to the ribose-phosphate pyrophosphokinase family.</text>
</comment>
<dbReference type="Pfam" id="PF00156">
    <property type="entry name" value="Pribosyltran"/>
    <property type="match status" value="1"/>
</dbReference>
<dbReference type="GO" id="GO:0005524">
    <property type="term" value="F:ATP binding"/>
    <property type="evidence" value="ECO:0007669"/>
    <property type="project" value="UniProtKB-KW"/>
</dbReference>
<evidence type="ECO:0000256" key="2">
    <source>
        <dbReference type="ARBA" id="ARBA00022679"/>
    </source>
</evidence>
<dbReference type="Gene3D" id="3.40.50.2020">
    <property type="match status" value="2"/>
</dbReference>
<evidence type="ECO:0000256" key="5">
    <source>
        <dbReference type="ARBA" id="ARBA00022777"/>
    </source>
</evidence>
<keyword evidence="4" id="KW-0547">Nucleotide-binding</keyword>
<gene>
    <name evidence="11" type="primary">PRPS</name>
    <name evidence="11" type="synonym">prsA</name>
</gene>
<evidence type="ECO:0000256" key="3">
    <source>
        <dbReference type="ARBA" id="ARBA00022727"/>
    </source>
</evidence>
<dbReference type="GO" id="GO:0006164">
    <property type="term" value="P:purine nucleotide biosynthetic process"/>
    <property type="evidence" value="ECO:0007669"/>
    <property type="project" value="TreeGrafter"/>
</dbReference>
<dbReference type="PANTHER" id="PTHR10210:SF32">
    <property type="entry name" value="RIBOSE-PHOSPHATE PYROPHOSPHOKINASE 2"/>
    <property type="match status" value="1"/>
</dbReference>
<evidence type="ECO:0000256" key="1">
    <source>
        <dbReference type="ARBA" id="ARBA00013247"/>
    </source>
</evidence>
<evidence type="ECO:0000256" key="8">
    <source>
        <dbReference type="RuleBase" id="RU004324"/>
    </source>
</evidence>
<proteinExistence type="inferred from homology"/>
<dbReference type="Pfam" id="PF13793">
    <property type="entry name" value="Pribosyltran_N"/>
    <property type="match status" value="1"/>
</dbReference>
<dbReference type="GO" id="GO:0005737">
    <property type="term" value="C:cytoplasm"/>
    <property type="evidence" value="ECO:0007669"/>
    <property type="project" value="TreeGrafter"/>
</dbReference>
<dbReference type="GO" id="GO:0016301">
    <property type="term" value="F:kinase activity"/>
    <property type="evidence" value="ECO:0007669"/>
    <property type="project" value="UniProtKB-KW"/>
</dbReference>
<name>A0A075G6D6_9EURY</name>
<dbReference type="AlphaFoldDB" id="A0A075G6D6"/>
<keyword evidence="6" id="KW-0067">ATP-binding</keyword>
<feature type="domain" description="Ribose-phosphate pyrophosphokinase N-terminal" evidence="10">
    <location>
        <begin position="3"/>
        <end position="77"/>
    </location>
</feature>
<dbReference type="GO" id="GO:0000287">
    <property type="term" value="F:magnesium ion binding"/>
    <property type="evidence" value="ECO:0007669"/>
    <property type="project" value="InterPro"/>
</dbReference>
<dbReference type="InterPro" id="IPR000836">
    <property type="entry name" value="PRTase_dom"/>
</dbReference>
<dbReference type="SMART" id="SM01400">
    <property type="entry name" value="Pribosyltran_N"/>
    <property type="match status" value="1"/>
</dbReference>
<organism evidence="11">
    <name type="scientific">uncultured marine group II/III euryarchaeote KM3_102_D05</name>
    <dbReference type="NCBI Taxonomy" id="1457845"/>
    <lineage>
        <taxon>Archaea</taxon>
        <taxon>Methanobacteriati</taxon>
        <taxon>Methanobacteriota</taxon>
        <taxon>environmental samples</taxon>
    </lineage>
</organism>
<accession>A0A075G6D6</accession>
<keyword evidence="5 11" id="KW-0418">Kinase</keyword>